<reference evidence="2 4" key="2">
    <citation type="submission" date="2021-03" db="EMBL/GenBank/DDBJ databases">
        <title>Genomic Encyclopedia of Type Strains, Phase IV (KMG-IV): sequencing the most valuable type-strain genomes for metagenomic binning, comparative biology and taxonomic classification.</title>
        <authorList>
            <person name="Goeker M."/>
        </authorList>
    </citation>
    <scope>NUCLEOTIDE SEQUENCE [LARGE SCALE GENOMIC DNA]</scope>
    <source>
        <strain evidence="2 4">DSM 40499</strain>
    </source>
</reference>
<organism evidence="1 3">
    <name type="scientific">Streptomyces griseochromogenes</name>
    <dbReference type="NCBI Taxonomy" id="68214"/>
    <lineage>
        <taxon>Bacteria</taxon>
        <taxon>Bacillati</taxon>
        <taxon>Actinomycetota</taxon>
        <taxon>Actinomycetes</taxon>
        <taxon>Kitasatosporales</taxon>
        <taxon>Streptomycetaceae</taxon>
        <taxon>Streptomyces</taxon>
    </lineage>
</organism>
<dbReference type="OrthoDB" id="3894261at2"/>
<dbReference type="InterPro" id="IPR027417">
    <property type="entry name" value="P-loop_NTPase"/>
</dbReference>
<evidence type="ECO:0000313" key="2">
    <source>
        <dbReference type="EMBL" id="MBP2051433.1"/>
    </source>
</evidence>
<dbReference type="InterPro" id="IPR011990">
    <property type="entry name" value="TPR-like_helical_dom_sf"/>
</dbReference>
<dbReference type="SUPFAM" id="SSF52540">
    <property type="entry name" value="P-loop containing nucleoside triphosphate hydrolases"/>
    <property type="match status" value="1"/>
</dbReference>
<dbReference type="Proteomes" id="UP000092659">
    <property type="component" value="Chromosome"/>
</dbReference>
<dbReference type="Proteomes" id="UP001519309">
    <property type="component" value="Unassembled WGS sequence"/>
</dbReference>
<dbReference type="EMBL" id="CP016279">
    <property type="protein sequence ID" value="ANP50648.1"/>
    <property type="molecule type" value="Genomic_DNA"/>
</dbReference>
<proteinExistence type="predicted"/>
<evidence type="ECO:0000313" key="4">
    <source>
        <dbReference type="Proteomes" id="UP001519309"/>
    </source>
</evidence>
<dbReference type="AlphaFoldDB" id="A0A1B1AVN5"/>
<dbReference type="EMBL" id="JAGGLP010000008">
    <property type="protein sequence ID" value="MBP2051433.1"/>
    <property type="molecule type" value="Genomic_DNA"/>
</dbReference>
<dbReference type="Gene3D" id="3.40.50.300">
    <property type="entry name" value="P-loop containing nucleotide triphosphate hydrolases"/>
    <property type="match status" value="1"/>
</dbReference>
<evidence type="ECO:0000313" key="1">
    <source>
        <dbReference type="EMBL" id="ANP50648.1"/>
    </source>
</evidence>
<dbReference type="Gene3D" id="1.25.40.10">
    <property type="entry name" value="Tetratricopeptide repeat domain"/>
    <property type="match status" value="1"/>
</dbReference>
<dbReference type="SUPFAM" id="SSF48452">
    <property type="entry name" value="TPR-like"/>
    <property type="match status" value="1"/>
</dbReference>
<protein>
    <submittedName>
        <fullName evidence="2">Tetratricopeptide (TPR) repeat protein</fullName>
    </submittedName>
</protein>
<evidence type="ECO:0000313" key="3">
    <source>
        <dbReference type="Proteomes" id="UP000092659"/>
    </source>
</evidence>
<gene>
    <name evidence="1" type="ORF">AVL59_14375</name>
    <name evidence="2" type="ORF">J2Z21_004404</name>
</gene>
<keyword evidence="4" id="KW-1185">Reference proteome</keyword>
<dbReference type="KEGG" id="sgs:AVL59_14375"/>
<sequence>MSIRPQYRRVSALQRQFFNREGTLAAYDEELRTLGEGPRILNVVGIGGIGKSRLLQELRNRSPKNCRTARLDLQLPTMRQQEDALAVLRMEFGAQGLKFDRFDIAYAVLWQRVHPQLQLNRRNTPFAEESDILMKILDDAMGLPVFGTAAGLVRLTGRAVKNRQRRQRIEADPTLNELDGLSNAELGHAVSYLFADELRASAQEAPYVVYVDAYEALVPTPLPGGRSFGTDAWLRDLLGQLHGGLTVLASREPLPWAAYDPEWESVICRTDIDGLPMPARLELLAQAGITEIPRQRSIAEASEGVPFYLHLAVDTHLQNPARLEHAATSEEIVQRFLQHVAPDEVRILELLSVARTFDFVVFQTISRAFDLPANLLIWESLTAYSFAYPLTDGWYRLHQLMIGALQRHLSPAVRRRVHAVLRAHWEGLADRMERGQGPGGGRTRLSPLREAVYHGLRAADITPDEIQRHADRSVVLSGRQAVDGIVKDLRHHLAARRADRVEGQDDEAVAGLHNAADCLDAESRLELGDAAGAIALTPHLDRPVRELVSARLALAGANARRIAGESTLAATIFERVWAEHEGEARPTAGFCVADIRMWQGDFAGAFSLAEEVHGICAADEAVIRADLKRLMHLGHRFLMDFDSSARLLAEAEAEYQASNALVGLANIRTNHAELYAFTDPEAAVEAASSALEVQRDLGAQHEIGKAYTAMAMAQTRLGQYERASSSFLNANAALDRAGYRSGRARADMFRAFLMLRQGDRQGTRELLVHAAREFVACQVYPSLILAIHRAAERIGVDEPELTALAGRARPAVRPLGSLDELQRRTDSVLSMFLEVGA</sequence>
<dbReference type="RefSeq" id="WP_067303743.1">
    <property type="nucleotide sequence ID" value="NZ_CP016279.1"/>
</dbReference>
<name>A0A1B1AVN5_9ACTN</name>
<reference evidence="1 3" key="1">
    <citation type="submission" date="2016-06" db="EMBL/GenBank/DDBJ databases">
        <title>Complete genome sequence of Streptomyces griseochromogenes ATCC 14511, the Blasticidin S producer.</title>
        <authorList>
            <person name="Wu L."/>
        </authorList>
    </citation>
    <scope>NUCLEOTIDE SEQUENCE [LARGE SCALE GENOMIC DNA]</scope>
    <source>
        <strain evidence="1 3">ATCC 14511</strain>
    </source>
</reference>
<accession>A0A1B1AVN5</accession>
<dbReference type="STRING" id="68214.AVL59_14375"/>